<dbReference type="SUPFAM" id="SSF52151">
    <property type="entry name" value="FabD/lysophospholipase-like"/>
    <property type="match status" value="1"/>
</dbReference>
<dbReference type="InterPro" id="IPR020807">
    <property type="entry name" value="PKS_DH"/>
</dbReference>
<dbReference type="PANTHER" id="PTHR43775:SF51">
    <property type="entry name" value="INACTIVE PHENOLPHTHIOCEROL SYNTHESIS POLYKETIDE SYNTHASE TYPE I PKS1-RELATED"/>
    <property type="match status" value="1"/>
</dbReference>
<dbReference type="InterPro" id="IPR016036">
    <property type="entry name" value="Malonyl_transacylase_ACP-bd"/>
</dbReference>
<dbReference type="PANTHER" id="PTHR43775">
    <property type="entry name" value="FATTY ACID SYNTHASE"/>
    <property type="match status" value="1"/>
</dbReference>
<feature type="domain" description="Carrier" evidence="5">
    <location>
        <begin position="1707"/>
        <end position="1784"/>
    </location>
</feature>
<dbReference type="InterPro" id="IPR036291">
    <property type="entry name" value="NAD(P)-bd_dom_sf"/>
</dbReference>
<dbReference type="InterPro" id="IPR006162">
    <property type="entry name" value="Ppantetheine_attach_site"/>
</dbReference>
<dbReference type="Pfam" id="PF08659">
    <property type="entry name" value="KR"/>
    <property type="match status" value="1"/>
</dbReference>
<feature type="active site" description="Proton donor; for dehydratase activity" evidence="4">
    <location>
        <position position="1115"/>
    </location>
</feature>
<feature type="active site" description="Proton acceptor; for dehydratase activity" evidence="4">
    <location>
        <position position="949"/>
    </location>
</feature>
<dbReference type="InterPro" id="IPR013968">
    <property type="entry name" value="PKS_KR"/>
</dbReference>
<dbReference type="Gene3D" id="3.30.70.3290">
    <property type="match status" value="1"/>
</dbReference>
<comment type="caution">
    <text evidence="8">The sequence shown here is derived from an EMBL/GenBank/DDBJ whole genome shotgun (WGS) entry which is preliminary data.</text>
</comment>
<dbReference type="InterPro" id="IPR057326">
    <property type="entry name" value="KR_dom"/>
</dbReference>
<dbReference type="SUPFAM" id="SSF51735">
    <property type="entry name" value="NAD(P)-binding Rossmann-fold domains"/>
    <property type="match status" value="2"/>
</dbReference>
<dbReference type="CDD" id="cd00833">
    <property type="entry name" value="PKS"/>
    <property type="match status" value="1"/>
</dbReference>
<dbReference type="PROSITE" id="PS00606">
    <property type="entry name" value="KS3_1"/>
    <property type="match status" value="1"/>
</dbReference>
<dbReference type="InterPro" id="IPR020841">
    <property type="entry name" value="PKS_Beta-ketoAc_synthase_dom"/>
</dbReference>
<reference evidence="8 9" key="1">
    <citation type="submission" date="2023-01" db="EMBL/GenBank/DDBJ databases">
        <title>Minimal conservation of predation-associated metabolite biosynthetic gene clusters underscores biosynthetic potential of Myxococcota including descriptions for ten novel species: Archangium lansinium sp. nov., Myxococcus landrumus sp. nov., Nannocystis bai.</title>
        <authorList>
            <person name="Ahearne A."/>
            <person name="Stevens C."/>
            <person name="Dowd S."/>
        </authorList>
    </citation>
    <scope>NUCLEOTIDE SEQUENCE [LARGE SCALE GENOMIC DNA]</scope>
    <source>
        <strain evidence="8 9">WIWO2</strain>
    </source>
</reference>
<evidence type="ECO:0000259" key="7">
    <source>
        <dbReference type="PROSITE" id="PS52019"/>
    </source>
</evidence>
<dbReference type="Pfam" id="PF14765">
    <property type="entry name" value="PS-DH"/>
    <property type="match status" value="1"/>
</dbReference>
<dbReference type="Pfam" id="PF16197">
    <property type="entry name" value="KAsynt_C_assoc"/>
    <property type="match status" value="1"/>
</dbReference>
<keyword evidence="9" id="KW-1185">Reference proteome</keyword>
<dbReference type="InterPro" id="IPR016039">
    <property type="entry name" value="Thiolase-like"/>
</dbReference>
<dbReference type="Pfam" id="PF00698">
    <property type="entry name" value="Acyl_transf_1"/>
    <property type="match status" value="1"/>
</dbReference>
<dbReference type="InterPro" id="IPR014031">
    <property type="entry name" value="Ketoacyl_synth_C"/>
</dbReference>
<dbReference type="Gene3D" id="3.40.47.10">
    <property type="match status" value="1"/>
</dbReference>
<evidence type="ECO:0000256" key="1">
    <source>
        <dbReference type="ARBA" id="ARBA00022450"/>
    </source>
</evidence>
<evidence type="ECO:0000259" key="5">
    <source>
        <dbReference type="PROSITE" id="PS50075"/>
    </source>
</evidence>
<evidence type="ECO:0000313" key="8">
    <source>
        <dbReference type="EMBL" id="MDC0681364.1"/>
    </source>
</evidence>
<dbReference type="Gene3D" id="3.10.129.110">
    <property type="entry name" value="Polyketide synthase dehydratase"/>
    <property type="match status" value="1"/>
</dbReference>
<name>A0ABT5C4M3_9BACT</name>
<dbReference type="InterPro" id="IPR020806">
    <property type="entry name" value="PKS_PP-bd"/>
</dbReference>
<dbReference type="PROSITE" id="PS52019">
    <property type="entry name" value="PKS_MFAS_DH"/>
    <property type="match status" value="1"/>
</dbReference>
<dbReference type="InterPro" id="IPR014030">
    <property type="entry name" value="Ketoacyl_synth_N"/>
</dbReference>
<feature type="region of interest" description="N-terminal hotdog fold" evidence="4">
    <location>
        <begin position="916"/>
        <end position="1040"/>
    </location>
</feature>
<evidence type="ECO:0000259" key="6">
    <source>
        <dbReference type="PROSITE" id="PS52004"/>
    </source>
</evidence>
<dbReference type="PROSITE" id="PS00012">
    <property type="entry name" value="PHOSPHOPANTETHEINE"/>
    <property type="match status" value="1"/>
</dbReference>
<protein>
    <submittedName>
        <fullName evidence="8">Type I polyketide synthase</fullName>
    </submittedName>
</protein>
<dbReference type="InterPro" id="IPR032821">
    <property type="entry name" value="PKS_assoc"/>
</dbReference>
<dbReference type="InterPro" id="IPR018201">
    <property type="entry name" value="Ketoacyl_synth_AS"/>
</dbReference>
<keyword evidence="1" id="KW-0596">Phosphopantetheine</keyword>
<evidence type="ECO:0000313" key="9">
    <source>
        <dbReference type="Proteomes" id="UP001217485"/>
    </source>
</evidence>
<dbReference type="RefSeq" id="WP_272098408.1">
    <property type="nucleotide sequence ID" value="NZ_JAQNDK010000003.1"/>
</dbReference>
<dbReference type="SMART" id="SM00825">
    <property type="entry name" value="PKS_KS"/>
    <property type="match status" value="1"/>
</dbReference>
<dbReference type="CDD" id="cd08955">
    <property type="entry name" value="KR_2_FAS_SDR_x"/>
    <property type="match status" value="1"/>
</dbReference>
<dbReference type="Pfam" id="PF00550">
    <property type="entry name" value="PP-binding"/>
    <property type="match status" value="1"/>
</dbReference>
<dbReference type="Gene3D" id="1.10.1200.10">
    <property type="entry name" value="ACP-like"/>
    <property type="match status" value="1"/>
</dbReference>
<dbReference type="Gene3D" id="3.40.366.10">
    <property type="entry name" value="Malonyl-Coenzyme A Acyl Carrier Protein, domain 2"/>
    <property type="match status" value="1"/>
</dbReference>
<dbReference type="Gene3D" id="3.40.50.720">
    <property type="entry name" value="NAD(P)-binding Rossmann-like Domain"/>
    <property type="match status" value="1"/>
</dbReference>
<dbReference type="InterPro" id="IPR036736">
    <property type="entry name" value="ACP-like_sf"/>
</dbReference>
<dbReference type="InterPro" id="IPR050091">
    <property type="entry name" value="PKS_NRPS_Biosynth_Enz"/>
</dbReference>
<feature type="region of interest" description="C-terminal hotdog fold" evidence="4">
    <location>
        <begin position="1054"/>
        <end position="1198"/>
    </location>
</feature>
<dbReference type="SMART" id="SM01294">
    <property type="entry name" value="PKS_PP_betabranch"/>
    <property type="match status" value="1"/>
</dbReference>
<evidence type="ECO:0000256" key="3">
    <source>
        <dbReference type="ARBA" id="ARBA00022679"/>
    </source>
</evidence>
<dbReference type="InterPro" id="IPR049900">
    <property type="entry name" value="PKS_mFAS_DH"/>
</dbReference>
<accession>A0ABT5C4M3</accession>
<evidence type="ECO:0000256" key="4">
    <source>
        <dbReference type="PROSITE-ProRule" id="PRU01363"/>
    </source>
</evidence>
<feature type="domain" description="PKS/mFAS DH" evidence="7">
    <location>
        <begin position="916"/>
        <end position="1198"/>
    </location>
</feature>
<feature type="domain" description="Ketosynthase family 3 (KS3)" evidence="6">
    <location>
        <begin position="31"/>
        <end position="458"/>
    </location>
</feature>
<dbReference type="SUPFAM" id="SSF55048">
    <property type="entry name" value="Probable ACP-binding domain of malonyl-CoA ACP transacylase"/>
    <property type="match status" value="1"/>
</dbReference>
<proteinExistence type="predicted"/>
<dbReference type="InterPro" id="IPR009081">
    <property type="entry name" value="PP-bd_ACP"/>
</dbReference>
<gene>
    <name evidence="8" type="ORF">POL72_26730</name>
</gene>
<dbReference type="Pfam" id="PF02801">
    <property type="entry name" value="Ketoacyl-synt_C"/>
    <property type="match status" value="1"/>
</dbReference>
<organism evidence="8 9">
    <name type="scientific">Sorangium atrum</name>
    <dbReference type="NCBI Taxonomy" id="2995308"/>
    <lineage>
        <taxon>Bacteria</taxon>
        <taxon>Pseudomonadati</taxon>
        <taxon>Myxococcota</taxon>
        <taxon>Polyangia</taxon>
        <taxon>Polyangiales</taxon>
        <taxon>Polyangiaceae</taxon>
        <taxon>Sorangium</taxon>
    </lineage>
</organism>
<dbReference type="SMART" id="SM00823">
    <property type="entry name" value="PKS_PP"/>
    <property type="match status" value="1"/>
</dbReference>
<dbReference type="Pfam" id="PF00109">
    <property type="entry name" value="ketoacyl-synt"/>
    <property type="match status" value="1"/>
</dbReference>
<dbReference type="SMART" id="SM00826">
    <property type="entry name" value="PKS_DH"/>
    <property type="match status" value="1"/>
</dbReference>
<dbReference type="InterPro" id="IPR001227">
    <property type="entry name" value="Ac_transferase_dom_sf"/>
</dbReference>
<dbReference type="EMBL" id="JAQNDK010000003">
    <property type="protein sequence ID" value="MDC0681364.1"/>
    <property type="molecule type" value="Genomic_DNA"/>
</dbReference>
<dbReference type="InterPro" id="IPR042104">
    <property type="entry name" value="PKS_dehydratase_sf"/>
</dbReference>
<dbReference type="InterPro" id="IPR049552">
    <property type="entry name" value="PKS_DH_N"/>
</dbReference>
<dbReference type="InterPro" id="IPR014043">
    <property type="entry name" value="Acyl_transferase_dom"/>
</dbReference>
<dbReference type="PROSITE" id="PS52004">
    <property type="entry name" value="KS3_2"/>
    <property type="match status" value="1"/>
</dbReference>
<dbReference type="SMART" id="SM00827">
    <property type="entry name" value="PKS_AT"/>
    <property type="match status" value="1"/>
</dbReference>
<dbReference type="InterPro" id="IPR016035">
    <property type="entry name" value="Acyl_Trfase/lysoPLipase"/>
</dbReference>
<dbReference type="SMART" id="SM00822">
    <property type="entry name" value="PKS_KR"/>
    <property type="match status" value="1"/>
</dbReference>
<evidence type="ECO:0000256" key="2">
    <source>
        <dbReference type="ARBA" id="ARBA00022553"/>
    </source>
</evidence>
<sequence>MSDEQTIRLRRAMAAVTKLQARIAQLEAGAHGAIAIVSMACRFPGGVDSPEGFWQLLDDGRDAITEIPRYRWDVDAVYDPNPATVGTTYCRVGGFVGEVDRFDPGFFGISPREALTIDPRERLLLETAWEALERGGMTAKRVAGSSTGVYVGILTLPEYQIDALRDRDRIDPYTLLGTTHSAMAGRLSYWLGLHGPNMPVDTACSSSLVAVHLAVQALRAGECDMALAGGVSLLLAPEGYVYFSRLTALSKTGRCHAFSADADGYVRGEGCGMVVLKRLEDAQRDGDPILAVIRSSVVNQDGTSNGFTAPSGVAQEQMLRRALKQAQIEPATIDVVECHGTGTILGDPIEVDALASVYGEGRSPDRPLLLTSVKTNIGHTEGAAGIAGMIKAVLALQHRRVPPSLHFNDRPNPNIAWDRSPVKVATTAIPWEQREHPRRIGVSSFGFSGTNAHIILEGAPEVTPSAAPPKLRLPRVPLVLSGHTEEALRGNAERLAAWLDDHDSSLLDIAYSLAATRTAFRERVAVSVADAPSAKEALRALARGDLPSDAIRATARRDRAVFIFPGQGSQYPGMCRTLLDEPVFREALAACDAAIRRHAGFSVLELLEQDDDAQRSALEKVAIVQPVLFAVAVALARLWQSCGVEPAAVVGHSQGEVAAAVVAGALSLEEGARVVSVRSRLLSRLDGSGAMVSVGLPMKEVEALLATHEGLSVAVVNTSESTVVAGDRSRLEALLVELERRSVFCRRIAVDYASHSPQMDPILGAIREGLADLAPREASTPFYSTVLGKQAIGTELGGGYWADNLRMPVRMDLALEALGQRDAAVLLEVSAHPLLAAPLGLAGHEAVVGSLHRDADAASRFRTAAAQLHVHGVEVDWEKVYAAAGARRTAVPTYAFQRDRYWLEKPKERRPQRGGHPLLGERIELSTPKKIAVWESAIGLEALPYLKDHRVEDAIIFPGAGFVEMALAAAKELFGGRAHVVEDLSLDVALVLLEEAKVVQLACVEDEPGSMGFQISSWEDASSSWVRHARGKLRLGEPEKVAPEPPREVRARCRTAVSGGEYYGALSERGLVYGPSFQRIARLWVGEKEALGEMQLAGDGTSGARRYIVPPDFLDGCFQVLMAASGSSTAGPMVPVGVKSVRVRGPLEGNVWSHVWLREIDEAKGSFTGDVSLLDESGGVLVDVQGLRVQRLERGAVAGEEIRRLEHRFHPAPLPERERTASGRSGRVVILADEGGVGDALANALRAEGVSATSVRASEIPLEGSRVFEDLFGSSPCRDIVHLWSLDGPPPDEITVASLARVGQRDCGALLHAVQALSRLSLRDAPRLWIVTRGVHQVGAPSTPSSPGPALLWGLGRTIAAEHPELSCTRLDLAPRPLPDEVNELARHLLADDREDEIALRQEGRFVARVGPAAKLRSAGTSFGPTRIAQGATYLVVGGLGGLGLSLAAWLVSEGARNLVLTSRRGAHTTEQIEAVARMTASGAQVVVEAADVSVRSDVERVLERIAKELPPLRGVVHAAGVLDDSLLERQTAERLAKVTAPKVAGAWHLHELTRDQPLDFFVLYASASGLLGAAGQANYAAANAFLDALAHHRRALGLPALSLDWGAFSEVGLAAAQDNRGARLATMGMRSMTPEEGIAVLAEELGGDRVQLGVIPLDLRQWVECHPHVAASSLFSELVQAAGQLRGLSKTAKSMQQALSKASASERRALVERFLREQVGTVLRMDASRVDPTAPFRGMGLDSLMGLELRNRLETGLGLKLAATLIWTYSNVTALAEHLSGRLAAETSGDPRVETNVPVDVLVHPAAPMSVAPILSLSHEEKNALLEKTLSAIEEYLK</sequence>
<keyword evidence="3" id="KW-0808">Transferase</keyword>
<keyword evidence="2" id="KW-0597">Phosphoprotein</keyword>
<dbReference type="Proteomes" id="UP001217485">
    <property type="component" value="Unassembled WGS sequence"/>
</dbReference>
<dbReference type="PROSITE" id="PS50075">
    <property type="entry name" value="CARRIER"/>
    <property type="match status" value="1"/>
</dbReference>
<dbReference type="Pfam" id="PF21089">
    <property type="entry name" value="PKS_DH_N"/>
    <property type="match status" value="1"/>
</dbReference>
<dbReference type="InterPro" id="IPR049551">
    <property type="entry name" value="PKS_DH_C"/>
</dbReference>
<dbReference type="SUPFAM" id="SSF53901">
    <property type="entry name" value="Thiolase-like"/>
    <property type="match status" value="1"/>
</dbReference>
<dbReference type="SUPFAM" id="SSF47336">
    <property type="entry name" value="ACP-like"/>
    <property type="match status" value="1"/>
</dbReference>